<dbReference type="InterPro" id="IPR021256">
    <property type="entry name" value="DUF2808"/>
</dbReference>
<evidence type="ECO:0000313" key="2">
    <source>
        <dbReference type="Proteomes" id="UP000002384"/>
    </source>
</evidence>
<dbReference type="RefSeq" id="WP_012598785.1">
    <property type="nucleotide sequence ID" value="NC_011729.1"/>
</dbReference>
<sequence length="177" mass="19833">MLVLKPSLKRLLPVLVLSGGLIASLPLLTWAGGNPGLTIFSGVEREDILNYYLQFGGNPEQMDRYKLYIPAKKLPQGASSIFISYPDYFDGDFDTDKIEVRVKGKALPLKEVYWDKESRFVEINLEQPLAPNTKAEVVMSNVRNPGLGTYYFVCDVLASGDIPVRLYVGTWIVSIER</sequence>
<dbReference type="OrthoDB" id="464559at2"/>
<dbReference type="HOGENOM" id="CLU_133074_0_0_3"/>
<protein>
    <recommendedName>
        <fullName evidence="3">DUF2808 domain-containing protein</fullName>
    </recommendedName>
</protein>
<evidence type="ECO:0008006" key="3">
    <source>
        <dbReference type="Google" id="ProtNLM"/>
    </source>
</evidence>
<dbReference type="AlphaFoldDB" id="B7K879"/>
<dbReference type="Pfam" id="PF10989">
    <property type="entry name" value="DUF2808"/>
    <property type="match status" value="1"/>
</dbReference>
<reference evidence="2" key="1">
    <citation type="journal article" date="2011" name="MBio">
        <title>Novel metabolic attributes of the genus Cyanothece, comprising a group of unicellular nitrogen-fixing Cyanobacteria.</title>
        <authorList>
            <person name="Bandyopadhyay A."/>
            <person name="Elvitigala T."/>
            <person name="Welsh E."/>
            <person name="Stockel J."/>
            <person name="Liberton M."/>
            <person name="Min H."/>
            <person name="Sherman L.A."/>
            <person name="Pakrasi H.B."/>
        </authorList>
    </citation>
    <scope>NUCLEOTIDE SEQUENCE [LARGE SCALE GENOMIC DNA]</scope>
    <source>
        <strain evidence="2">PCC 7424</strain>
    </source>
</reference>
<dbReference type="STRING" id="65393.PCC7424_1395"/>
<organism evidence="1 2">
    <name type="scientific">Gloeothece citriformis (strain PCC 7424)</name>
    <name type="common">Cyanothece sp. (strain PCC 7424)</name>
    <dbReference type="NCBI Taxonomy" id="65393"/>
    <lineage>
        <taxon>Bacteria</taxon>
        <taxon>Bacillati</taxon>
        <taxon>Cyanobacteriota</taxon>
        <taxon>Cyanophyceae</taxon>
        <taxon>Oscillatoriophycideae</taxon>
        <taxon>Chroococcales</taxon>
        <taxon>Aphanothecaceae</taxon>
        <taxon>Gloeothece</taxon>
        <taxon>Gloeothece citriformis</taxon>
    </lineage>
</organism>
<dbReference type="EMBL" id="CP001291">
    <property type="protein sequence ID" value="ACK69839.1"/>
    <property type="molecule type" value="Genomic_DNA"/>
</dbReference>
<gene>
    <name evidence="1" type="ordered locus">PCC7424_1395</name>
</gene>
<dbReference type="eggNOG" id="ENOG502ZC3W">
    <property type="taxonomic scope" value="Bacteria"/>
</dbReference>
<name>B7K879_GLOC7</name>
<dbReference type="KEGG" id="cyc:PCC7424_1395"/>
<evidence type="ECO:0000313" key="1">
    <source>
        <dbReference type="EMBL" id="ACK69839.1"/>
    </source>
</evidence>
<accession>B7K879</accession>
<dbReference type="Proteomes" id="UP000002384">
    <property type="component" value="Chromosome"/>
</dbReference>
<keyword evidence="2" id="KW-1185">Reference proteome</keyword>
<proteinExistence type="predicted"/>